<dbReference type="Pfam" id="PF01541">
    <property type="entry name" value="GIY-YIG"/>
    <property type="match status" value="1"/>
</dbReference>
<proteinExistence type="inferred from homology"/>
<dbReference type="InterPro" id="IPR035901">
    <property type="entry name" value="GIY-YIG_endonuc_sf"/>
</dbReference>
<sequence>MSCFFYILSSKQIDKYYLGHTCEDLTSRIQKHLTNHKGFTAKTKDWKLVYFEEYPTKSEAYQRERHVKSWKSKKKIIELIQNKI</sequence>
<evidence type="ECO:0000313" key="4">
    <source>
        <dbReference type="Proteomes" id="UP001595805"/>
    </source>
</evidence>
<feature type="domain" description="GIY-YIG" evidence="2">
    <location>
        <begin position="1"/>
        <end position="77"/>
    </location>
</feature>
<reference evidence="4" key="1">
    <citation type="journal article" date="2019" name="Int. J. Syst. Evol. Microbiol.">
        <title>The Global Catalogue of Microorganisms (GCM) 10K type strain sequencing project: providing services to taxonomists for standard genome sequencing and annotation.</title>
        <authorList>
            <consortium name="The Broad Institute Genomics Platform"/>
            <consortium name="The Broad Institute Genome Sequencing Center for Infectious Disease"/>
            <person name="Wu L."/>
            <person name="Ma J."/>
        </authorList>
    </citation>
    <scope>NUCLEOTIDE SEQUENCE [LARGE SCALE GENOMIC DNA]</scope>
    <source>
        <strain evidence="4">CCUG 60523</strain>
    </source>
</reference>
<dbReference type="PANTHER" id="PTHR34477:SF5">
    <property type="entry name" value="BSL5627 PROTEIN"/>
    <property type="match status" value="1"/>
</dbReference>
<dbReference type="RefSeq" id="WP_377907338.1">
    <property type="nucleotide sequence ID" value="NZ_JBHRZS010000011.1"/>
</dbReference>
<dbReference type="SUPFAM" id="SSF82771">
    <property type="entry name" value="GIY-YIG endonuclease"/>
    <property type="match status" value="1"/>
</dbReference>
<name>A0ABV8AYD3_9BACT</name>
<evidence type="ECO:0000256" key="1">
    <source>
        <dbReference type="ARBA" id="ARBA00007435"/>
    </source>
</evidence>
<dbReference type="Gene3D" id="3.40.1440.10">
    <property type="entry name" value="GIY-YIG endonuclease"/>
    <property type="match status" value="1"/>
</dbReference>
<evidence type="ECO:0000259" key="2">
    <source>
        <dbReference type="PROSITE" id="PS50164"/>
    </source>
</evidence>
<protein>
    <submittedName>
        <fullName evidence="3">GIY-YIG nuclease family protein</fullName>
    </submittedName>
</protein>
<keyword evidence="4" id="KW-1185">Reference proteome</keyword>
<accession>A0ABV8AYD3</accession>
<dbReference type="PANTHER" id="PTHR34477">
    <property type="entry name" value="UPF0213 PROTEIN YHBQ"/>
    <property type="match status" value="1"/>
</dbReference>
<dbReference type="CDD" id="cd10449">
    <property type="entry name" value="GIY-YIG_SLX1_like"/>
    <property type="match status" value="1"/>
</dbReference>
<comment type="similarity">
    <text evidence="1">Belongs to the UPF0213 family.</text>
</comment>
<comment type="caution">
    <text evidence="3">The sequence shown here is derived from an EMBL/GenBank/DDBJ whole genome shotgun (WGS) entry which is preliminary data.</text>
</comment>
<evidence type="ECO:0000313" key="3">
    <source>
        <dbReference type="EMBL" id="MFC3881955.1"/>
    </source>
</evidence>
<dbReference type="EMBL" id="JBHRZS010000011">
    <property type="protein sequence ID" value="MFC3881955.1"/>
    <property type="molecule type" value="Genomic_DNA"/>
</dbReference>
<organism evidence="3 4">
    <name type="scientific">Algoriphagus namhaensis</name>
    <dbReference type="NCBI Taxonomy" id="915353"/>
    <lineage>
        <taxon>Bacteria</taxon>
        <taxon>Pseudomonadati</taxon>
        <taxon>Bacteroidota</taxon>
        <taxon>Cytophagia</taxon>
        <taxon>Cytophagales</taxon>
        <taxon>Cyclobacteriaceae</taxon>
        <taxon>Algoriphagus</taxon>
    </lineage>
</organism>
<gene>
    <name evidence="3" type="ORF">ACFOSV_17325</name>
</gene>
<dbReference type="InterPro" id="IPR050190">
    <property type="entry name" value="UPF0213_domain"/>
</dbReference>
<dbReference type="InterPro" id="IPR000305">
    <property type="entry name" value="GIY-YIG_endonuc"/>
</dbReference>
<dbReference type="PROSITE" id="PS50164">
    <property type="entry name" value="GIY_YIG"/>
    <property type="match status" value="1"/>
</dbReference>
<dbReference type="Proteomes" id="UP001595805">
    <property type="component" value="Unassembled WGS sequence"/>
</dbReference>